<evidence type="ECO:0000256" key="3">
    <source>
        <dbReference type="ARBA" id="ARBA00022603"/>
    </source>
</evidence>
<evidence type="ECO:0000256" key="2">
    <source>
        <dbReference type="ARBA" id="ARBA00022573"/>
    </source>
</evidence>
<dbReference type="Proteomes" id="UP000193570">
    <property type="component" value="Unassembled WGS sequence"/>
</dbReference>
<dbReference type="NCBIfam" id="TIGR02467">
    <property type="entry name" value="CbiE"/>
    <property type="match status" value="1"/>
</dbReference>
<accession>A0A1X6ZLP7</accession>
<evidence type="ECO:0000256" key="1">
    <source>
        <dbReference type="ARBA" id="ARBA00004953"/>
    </source>
</evidence>
<dbReference type="Pfam" id="PF00590">
    <property type="entry name" value="TP_methylase"/>
    <property type="match status" value="1"/>
</dbReference>
<reference evidence="7 8" key="1">
    <citation type="submission" date="2017-03" db="EMBL/GenBank/DDBJ databases">
        <authorList>
            <person name="Afonso C.L."/>
            <person name="Miller P.J."/>
            <person name="Scott M.A."/>
            <person name="Spackman E."/>
            <person name="Goraichik I."/>
            <person name="Dimitrov K.M."/>
            <person name="Suarez D.L."/>
            <person name="Swayne D.E."/>
        </authorList>
    </citation>
    <scope>NUCLEOTIDE SEQUENCE [LARGE SCALE GENOMIC DNA]</scope>
    <source>
        <strain evidence="7 8">CECT 8625</strain>
    </source>
</reference>
<keyword evidence="4 7" id="KW-0808">Transferase</keyword>
<evidence type="ECO:0000259" key="6">
    <source>
        <dbReference type="Pfam" id="PF00590"/>
    </source>
</evidence>
<dbReference type="PIRSF" id="PIRSF036428">
    <property type="entry name" value="CobL"/>
    <property type="match status" value="1"/>
</dbReference>
<dbReference type="InterPro" id="IPR014777">
    <property type="entry name" value="4pyrrole_Mease_sub1"/>
</dbReference>
<keyword evidence="8" id="KW-1185">Reference proteome</keyword>
<evidence type="ECO:0000256" key="5">
    <source>
        <dbReference type="ARBA" id="ARBA00022691"/>
    </source>
</evidence>
<dbReference type="InterPro" id="IPR014008">
    <property type="entry name" value="Cbl_synth_MTase_CbiT"/>
</dbReference>
<dbReference type="InterPro" id="IPR006365">
    <property type="entry name" value="Cbl_synth_CobL"/>
</dbReference>
<dbReference type="EC" id="2.1.1.132" evidence="7"/>
<dbReference type="SUPFAM" id="SSF53335">
    <property type="entry name" value="S-adenosyl-L-methionine-dependent methyltransferases"/>
    <property type="match status" value="1"/>
</dbReference>
<name>A0A1X6ZLP7_9RHOB</name>
<dbReference type="InterPro" id="IPR000878">
    <property type="entry name" value="4pyrrol_Mease"/>
</dbReference>
<dbReference type="PANTHER" id="PTHR43182">
    <property type="entry name" value="COBALT-PRECORRIN-6B C(15)-METHYLTRANSFERASE (DECARBOXYLATING)"/>
    <property type="match status" value="1"/>
</dbReference>
<keyword evidence="2" id="KW-0169">Cobalamin biosynthesis</keyword>
<protein>
    <submittedName>
        <fullName evidence="7">Precorrin-6Y C(5,15)-methyltransferase [decarboxylating]</fullName>
        <ecNumber evidence="7">2.1.1.132</ecNumber>
    </submittedName>
</protein>
<dbReference type="InterPro" id="IPR012818">
    <property type="entry name" value="CbiE"/>
</dbReference>
<dbReference type="EMBL" id="FWFK01000005">
    <property type="protein sequence ID" value="SLN55402.1"/>
    <property type="molecule type" value="Genomic_DNA"/>
</dbReference>
<dbReference type="AlphaFoldDB" id="A0A1X6ZLP7"/>
<dbReference type="Gene3D" id="3.40.1010.10">
    <property type="entry name" value="Cobalt-precorrin-4 Transmethylase, Domain 1"/>
    <property type="match status" value="1"/>
</dbReference>
<dbReference type="UniPathway" id="UPA00148"/>
<proteinExistence type="predicted"/>
<organism evidence="7 8">
    <name type="scientific">Roseivivax jejudonensis</name>
    <dbReference type="NCBI Taxonomy" id="1529041"/>
    <lineage>
        <taxon>Bacteria</taxon>
        <taxon>Pseudomonadati</taxon>
        <taxon>Pseudomonadota</taxon>
        <taxon>Alphaproteobacteria</taxon>
        <taxon>Rhodobacterales</taxon>
        <taxon>Roseobacteraceae</taxon>
        <taxon>Roseivivax</taxon>
    </lineage>
</organism>
<dbReference type="InterPro" id="IPR035996">
    <property type="entry name" value="4pyrrol_Methylase_sf"/>
</dbReference>
<dbReference type="CDD" id="cd11644">
    <property type="entry name" value="Precorrin-6Y-MT"/>
    <property type="match status" value="1"/>
</dbReference>
<dbReference type="GO" id="GO:0009236">
    <property type="term" value="P:cobalamin biosynthetic process"/>
    <property type="evidence" value="ECO:0007669"/>
    <property type="project" value="UniProtKB-UniPathway"/>
</dbReference>
<dbReference type="NCBIfam" id="TIGR02469">
    <property type="entry name" value="CbiT"/>
    <property type="match status" value="1"/>
</dbReference>
<dbReference type="GO" id="GO:0032259">
    <property type="term" value="P:methylation"/>
    <property type="evidence" value="ECO:0007669"/>
    <property type="project" value="UniProtKB-KW"/>
</dbReference>
<dbReference type="PANTHER" id="PTHR43182:SF1">
    <property type="entry name" value="COBALT-PRECORRIN-7 C(5)-METHYLTRANSFERASE"/>
    <property type="match status" value="1"/>
</dbReference>
<evidence type="ECO:0000313" key="7">
    <source>
        <dbReference type="EMBL" id="SLN55402.1"/>
    </source>
</evidence>
<dbReference type="GO" id="GO:0008276">
    <property type="term" value="F:protein methyltransferase activity"/>
    <property type="evidence" value="ECO:0007669"/>
    <property type="project" value="InterPro"/>
</dbReference>
<gene>
    <name evidence="7" type="primary">cobL</name>
    <name evidence="7" type="ORF">ROJ8625_02772</name>
</gene>
<keyword evidence="5" id="KW-0949">S-adenosyl-L-methionine</keyword>
<keyword evidence="3 7" id="KW-0489">Methyltransferase</keyword>
<dbReference type="GO" id="GO:0046025">
    <property type="term" value="F:precorrin-6Y C5,15-methyltransferase (decarboxylating) activity"/>
    <property type="evidence" value="ECO:0007669"/>
    <property type="project" value="UniProtKB-EC"/>
</dbReference>
<sequence length="389" mass="41366">MGLGEDGPDGLSAASRAAIAEADVVMGPERHLSLLPESAAERIVWPVPFSDGLPKLEKLRGRRTVALVSGDPFWYGGGRVIAQRLRAGEWRAMPAPSTFTLAAARMGWAVESTLCVGLHAAPLSRLRPHIARGRRMIVLLRDGEAVFDLCGWLTAAGFSETKVAVLEALGGPNERRTDGRAGTLTGDFQHPVAAALEIAGKGRTMPVVPGLDDALFDHDGQITKRPVRALTLAALAPRAGETLWDIGGGSGSVAIEWLLAHPLTEAISIEADPARARRIRANAAQLGVDRIEVVEGWAPEALGGLPDPDAVFVGGGLCAALLEHLTARLETGTRLVINAVTLESEAVLADWHARRGGDLMRIEVSEAQPLGTRRGWQAAYPVVQWRGQL</sequence>
<comment type="pathway">
    <text evidence="1">Cofactor biosynthesis; adenosylcobalamin biosynthesis.</text>
</comment>
<dbReference type="Gene3D" id="3.40.50.150">
    <property type="entry name" value="Vaccinia Virus protein VP39"/>
    <property type="match status" value="1"/>
</dbReference>
<dbReference type="InterPro" id="IPR050714">
    <property type="entry name" value="Cobalamin_biosynth_MTase"/>
</dbReference>
<dbReference type="InterPro" id="IPR029063">
    <property type="entry name" value="SAM-dependent_MTases_sf"/>
</dbReference>
<dbReference type="SUPFAM" id="SSF53790">
    <property type="entry name" value="Tetrapyrrole methylase"/>
    <property type="match status" value="1"/>
</dbReference>
<evidence type="ECO:0000313" key="8">
    <source>
        <dbReference type="Proteomes" id="UP000193570"/>
    </source>
</evidence>
<feature type="domain" description="Tetrapyrrole methylase" evidence="6">
    <location>
        <begin position="2"/>
        <end position="184"/>
    </location>
</feature>
<evidence type="ECO:0000256" key="4">
    <source>
        <dbReference type="ARBA" id="ARBA00022679"/>
    </source>
</evidence>